<organism evidence="2 3">
    <name type="scientific">Haloplanus rubicundus</name>
    <dbReference type="NCBI Taxonomy" id="1547898"/>
    <lineage>
        <taxon>Archaea</taxon>
        <taxon>Methanobacteriati</taxon>
        <taxon>Methanobacteriota</taxon>
        <taxon>Stenosarchaea group</taxon>
        <taxon>Halobacteria</taxon>
        <taxon>Halobacteriales</taxon>
        <taxon>Haloferacaceae</taxon>
        <taxon>Haloplanus</taxon>
    </lineage>
</organism>
<dbReference type="PANTHER" id="PTHR38342:SF1">
    <property type="entry name" value="SLR5037 PROTEIN"/>
    <property type="match status" value="1"/>
</dbReference>
<dbReference type="InterPro" id="IPR016796">
    <property type="entry name" value="UCP021774"/>
</dbReference>
<accession>A0A345E5W5</accession>
<evidence type="ECO:0000313" key="3">
    <source>
        <dbReference type="Proteomes" id="UP000253273"/>
    </source>
</evidence>
<dbReference type="Gene3D" id="3.30.310.70">
    <property type="entry name" value="TT1751-like domain"/>
    <property type="match status" value="1"/>
</dbReference>
<evidence type="ECO:0000313" key="2">
    <source>
        <dbReference type="EMBL" id="AXG07587.1"/>
    </source>
</evidence>
<sequence>MPYTMDVHSDDSFADTVDSTIAALEAEGFGVLCDIDVRATFEEKLGEQFRRYRILGACNPELAHEGLSEEPTLGALLPCNVIVYETDEGDVAVSAVDPERLLDVASNPALDAIASDVRERFERVLAAVEGRD</sequence>
<dbReference type="RefSeq" id="WP_114586712.1">
    <property type="nucleotide sequence ID" value="NZ_CP031150.1"/>
</dbReference>
<dbReference type="SUPFAM" id="SSF103247">
    <property type="entry name" value="TT1751-like"/>
    <property type="match status" value="1"/>
</dbReference>
<dbReference type="GeneID" id="37284669"/>
<keyword evidence="3" id="KW-1185">Reference proteome</keyword>
<dbReference type="OrthoDB" id="2559at2157"/>
<dbReference type="InterPro" id="IPR005180">
    <property type="entry name" value="DUF302"/>
</dbReference>
<protein>
    <submittedName>
        <fullName evidence="2">DUF302 domain-containing protein</fullName>
    </submittedName>
</protein>
<reference evidence="2 3" key="1">
    <citation type="submission" date="2018-07" db="EMBL/GenBank/DDBJ databases">
        <title>Genome sequences of Haloplanus sp. CBA1113.</title>
        <authorList>
            <person name="Kim Y.B."/>
            <person name="Roh S.W."/>
        </authorList>
    </citation>
    <scope>NUCLEOTIDE SEQUENCE [LARGE SCALE GENOMIC DNA]</scope>
    <source>
        <strain evidence="2 3">CBA1113</strain>
    </source>
</reference>
<dbReference type="PIRSF" id="PIRSF021774">
    <property type="entry name" value="UCP021774"/>
    <property type="match status" value="1"/>
</dbReference>
<dbReference type="CDD" id="cd14797">
    <property type="entry name" value="DUF302"/>
    <property type="match status" value="1"/>
</dbReference>
<dbReference type="Proteomes" id="UP000253273">
    <property type="component" value="Chromosome"/>
</dbReference>
<dbReference type="EMBL" id="CP031150">
    <property type="protein sequence ID" value="AXG07587.1"/>
    <property type="molecule type" value="Genomic_DNA"/>
</dbReference>
<dbReference type="AlphaFoldDB" id="A0A345E5W5"/>
<evidence type="ECO:0000259" key="1">
    <source>
        <dbReference type="Pfam" id="PF03625"/>
    </source>
</evidence>
<name>A0A345E5W5_9EURY</name>
<dbReference type="KEGG" id="haj:DU500_14750"/>
<dbReference type="PANTHER" id="PTHR38342">
    <property type="entry name" value="SLR5037 PROTEIN"/>
    <property type="match status" value="1"/>
</dbReference>
<proteinExistence type="predicted"/>
<dbReference type="InterPro" id="IPR035923">
    <property type="entry name" value="TT1751-like_sf"/>
</dbReference>
<feature type="domain" description="DUF302" evidence="1">
    <location>
        <begin position="35"/>
        <end position="98"/>
    </location>
</feature>
<gene>
    <name evidence="2" type="ORF">DU500_14750</name>
</gene>
<dbReference type="Pfam" id="PF03625">
    <property type="entry name" value="DUF302"/>
    <property type="match status" value="1"/>
</dbReference>